<dbReference type="CDD" id="cd04301">
    <property type="entry name" value="NAT_SF"/>
    <property type="match status" value="1"/>
</dbReference>
<sequence>MKDVCLVLPSKDYEKSFQEYAISYKNTEDNYYFEKYKHAIENFHEYLEGLYKLSEGIGVPEDSVRTTNYWLVDNNNVVGVVRLRHEEIKGAGHIGYDISPCYRKKGYGSEILRQAIEKAREIGIEEPIVTCNINNLGSKKIIEKNNGLLLGIVIDEEENEELYEYKILSRKV</sequence>
<accession>A0A6V8SDF9</accession>
<dbReference type="RefSeq" id="WP_183276785.1">
    <property type="nucleotide sequence ID" value="NZ_BLZR01000001.1"/>
</dbReference>
<dbReference type="Pfam" id="PF13302">
    <property type="entry name" value="Acetyltransf_3"/>
    <property type="match status" value="1"/>
</dbReference>
<keyword evidence="3" id="KW-1185">Reference proteome</keyword>
<dbReference type="Gene3D" id="3.40.630.30">
    <property type="match status" value="1"/>
</dbReference>
<organism evidence="2 3">
    <name type="scientific">Clostridium fungisolvens</name>
    <dbReference type="NCBI Taxonomy" id="1604897"/>
    <lineage>
        <taxon>Bacteria</taxon>
        <taxon>Bacillati</taxon>
        <taxon>Bacillota</taxon>
        <taxon>Clostridia</taxon>
        <taxon>Eubacteriales</taxon>
        <taxon>Clostridiaceae</taxon>
        <taxon>Clostridium</taxon>
    </lineage>
</organism>
<reference evidence="2 3" key="1">
    <citation type="submission" date="2020-07" db="EMBL/GenBank/DDBJ databases">
        <title>A new beta-1,3-glucan-decomposing anaerobic bacterium isolated from anoxic soil subjected to biological soil disinfestation.</title>
        <authorList>
            <person name="Ueki A."/>
            <person name="Tonouchi A."/>
        </authorList>
    </citation>
    <scope>NUCLEOTIDE SEQUENCE [LARGE SCALE GENOMIC DNA]</scope>
    <source>
        <strain evidence="2 3">TW1</strain>
    </source>
</reference>
<evidence type="ECO:0000259" key="1">
    <source>
        <dbReference type="PROSITE" id="PS51186"/>
    </source>
</evidence>
<dbReference type="AlphaFoldDB" id="A0A6V8SDF9"/>
<dbReference type="InterPro" id="IPR016181">
    <property type="entry name" value="Acyl_CoA_acyltransferase"/>
</dbReference>
<evidence type="ECO:0000313" key="3">
    <source>
        <dbReference type="Proteomes" id="UP000580568"/>
    </source>
</evidence>
<comment type="caution">
    <text evidence="2">The sequence shown here is derived from an EMBL/GenBank/DDBJ whole genome shotgun (WGS) entry which is preliminary data.</text>
</comment>
<dbReference type="InterPro" id="IPR000182">
    <property type="entry name" value="GNAT_dom"/>
</dbReference>
<dbReference type="PROSITE" id="PS51186">
    <property type="entry name" value="GNAT"/>
    <property type="match status" value="1"/>
</dbReference>
<dbReference type="GO" id="GO:0016747">
    <property type="term" value="F:acyltransferase activity, transferring groups other than amino-acyl groups"/>
    <property type="evidence" value="ECO:0007669"/>
    <property type="project" value="InterPro"/>
</dbReference>
<name>A0A6V8SDF9_9CLOT</name>
<feature type="domain" description="N-acetyltransferase" evidence="1">
    <location>
        <begin position="11"/>
        <end position="172"/>
    </location>
</feature>
<dbReference type="EMBL" id="BLZR01000001">
    <property type="protein sequence ID" value="GFP75267.1"/>
    <property type="molecule type" value="Genomic_DNA"/>
</dbReference>
<evidence type="ECO:0000313" key="2">
    <source>
        <dbReference type="EMBL" id="GFP75267.1"/>
    </source>
</evidence>
<dbReference type="SUPFAM" id="SSF55729">
    <property type="entry name" value="Acyl-CoA N-acyltransferases (Nat)"/>
    <property type="match status" value="1"/>
</dbReference>
<dbReference type="Proteomes" id="UP000580568">
    <property type="component" value="Unassembled WGS sequence"/>
</dbReference>
<protein>
    <recommendedName>
        <fullName evidence="1">N-acetyltransferase domain-containing protein</fullName>
    </recommendedName>
</protein>
<gene>
    <name evidence="2" type="ORF">bsdtw1_01340</name>
</gene>
<proteinExistence type="predicted"/>
<dbReference type="PANTHER" id="PTHR39173:SF1">
    <property type="entry name" value="ACETYLTRANSFERASE"/>
    <property type="match status" value="1"/>
</dbReference>
<dbReference type="PANTHER" id="PTHR39173">
    <property type="entry name" value="ACETYLTRANSFERASE"/>
    <property type="match status" value="1"/>
</dbReference>